<evidence type="ECO:0000259" key="9">
    <source>
        <dbReference type="Pfam" id="PF03807"/>
    </source>
</evidence>
<keyword evidence="3 5" id="KW-0560">Oxidoreductase</keyword>
<keyword evidence="5" id="KW-0963">Cytoplasm</keyword>
<keyword evidence="5 8" id="KW-0641">Proline biosynthesis</keyword>
<dbReference type="UniPathway" id="UPA00098">
    <property type="reaction ID" value="UER00361"/>
</dbReference>
<dbReference type="InterPro" id="IPR000304">
    <property type="entry name" value="Pyrroline-COOH_reductase"/>
</dbReference>
<dbReference type="GO" id="GO:0055129">
    <property type="term" value="P:L-proline biosynthetic process"/>
    <property type="evidence" value="ECO:0007669"/>
    <property type="project" value="UniProtKB-UniRule"/>
</dbReference>
<feature type="binding site" evidence="7">
    <location>
        <begin position="21"/>
        <end position="26"/>
    </location>
    <ligand>
        <name>NADP(+)</name>
        <dbReference type="ChEBI" id="CHEBI:58349"/>
    </ligand>
</feature>
<dbReference type="PANTHER" id="PTHR11645:SF0">
    <property type="entry name" value="PYRROLINE-5-CARBOXYLATE REDUCTASE 3"/>
    <property type="match status" value="1"/>
</dbReference>
<feature type="domain" description="Pyrroline-5-carboxylate reductase dimerisation" evidence="10">
    <location>
        <begin position="180"/>
        <end position="283"/>
    </location>
</feature>
<evidence type="ECO:0000256" key="4">
    <source>
        <dbReference type="ARBA" id="ARBA00058118"/>
    </source>
</evidence>
<dbReference type="OrthoDB" id="9805754at2"/>
<evidence type="ECO:0000256" key="3">
    <source>
        <dbReference type="ARBA" id="ARBA00023002"/>
    </source>
</evidence>
<dbReference type="Gene3D" id="3.40.50.720">
    <property type="entry name" value="NAD(P)-binding Rossmann-like Domain"/>
    <property type="match status" value="1"/>
</dbReference>
<evidence type="ECO:0000313" key="11">
    <source>
        <dbReference type="EMBL" id="KAA0973599.1"/>
    </source>
</evidence>
<dbReference type="Gene3D" id="1.10.3730.10">
    <property type="entry name" value="ProC C-terminal domain-like"/>
    <property type="match status" value="1"/>
</dbReference>
<dbReference type="NCBIfam" id="TIGR00112">
    <property type="entry name" value="proC"/>
    <property type="match status" value="1"/>
</dbReference>
<sequence>MGDMTSVPSTSAPARTKLAFLGTGSMNGAVLRGIIASGFDPADITATLRSDTRAEELRSETGVTVLIGAHEPDANSHAAREADIVFLGVKPVGITALCDEIKDVLKPSAVVVSVAAAITIEMMAAHLAPGQPVVRSMPNTPLKVGAGAVALSAGGTVTEAALAQIVKLLSGSGVVHVVPESQQDAVSAISGSGPAYAFYLAEAMAAAGIKLGLDAALATDLARATVAGAGKMLSDPQADPSALRLGVSSPNGTTVAALATFDAEDMSGIIARGAAAAAARAAQITEELA</sequence>
<evidence type="ECO:0000313" key="12">
    <source>
        <dbReference type="Proteomes" id="UP000323856"/>
    </source>
</evidence>
<reference evidence="11 12" key="1">
    <citation type="submission" date="2019-07" db="EMBL/GenBank/DDBJ databases">
        <title>Analysis of the biochemical properties, biological activity and biotechnological potential of siderophores and biosurfactants produced by Antarctic psychrotolerant bacteria.</title>
        <authorList>
            <person name="Styczynski M."/>
            <person name="Krucon T."/>
            <person name="Decewicz P."/>
            <person name="Dziewit L."/>
        </authorList>
    </citation>
    <scope>NUCLEOTIDE SEQUENCE [LARGE SCALE GENOMIC DNA]</scope>
    <source>
        <strain evidence="11 12">ANT_H27</strain>
    </source>
</reference>
<dbReference type="GO" id="GO:0005737">
    <property type="term" value="C:cytoplasm"/>
    <property type="evidence" value="ECO:0007669"/>
    <property type="project" value="UniProtKB-SubCell"/>
</dbReference>
<proteinExistence type="inferred from homology"/>
<dbReference type="InterPro" id="IPR028939">
    <property type="entry name" value="P5C_Rdtase_cat_N"/>
</dbReference>
<dbReference type="InterPro" id="IPR036291">
    <property type="entry name" value="NAD(P)-bd_dom_sf"/>
</dbReference>
<keyword evidence="5 8" id="KW-0028">Amino-acid biosynthesis</keyword>
<dbReference type="HAMAP" id="MF_01925">
    <property type="entry name" value="P5C_reductase"/>
    <property type="match status" value="1"/>
</dbReference>
<evidence type="ECO:0000256" key="2">
    <source>
        <dbReference type="ARBA" id="ARBA00022857"/>
    </source>
</evidence>
<dbReference type="PROSITE" id="PS00521">
    <property type="entry name" value="P5CR"/>
    <property type="match status" value="1"/>
</dbReference>
<dbReference type="InterPro" id="IPR053790">
    <property type="entry name" value="P5CR-like_CS"/>
</dbReference>
<dbReference type="EMBL" id="VOBL01000023">
    <property type="protein sequence ID" value="KAA0973599.1"/>
    <property type="molecule type" value="Genomic_DNA"/>
</dbReference>
<comment type="function">
    <text evidence="4 5">Catalyzes the reduction of 1-pyrroline-5-carboxylate (PCA) to L-proline.</text>
</comment>
<evidence type="ECO:0000256" key="6">
    <source>
        <dbReference type="NCBIfam" id="TIGR00112"/>
    </source>
</evidence>
<dbReference type="PANTHER" id="PTHR11645">
    <property type="entry name" value="PYRROLINE-5-CARBOXYLATE REDUCTASE"/>
    <property type="match status" value="1"/>
</dbReference>
<evidence type="ECO:0000256" key="1">
    <source>
        <dbReference type="ARBA" id="ARBA00005525"/>
    </source>
</evidence>
<name>A0A5B0E823_9MICC</name>
<dbReference type="SUPFAM" id="SSF51735">
    <property type="entry name" value="NAD(P)-binding Rossmann-fold domains"/>
    <property type="match status" value="1"/>
</dbReference>
<organism evidence="11 12">
    <name type="scientific">Paeniglutamicibacter gangotriensis</name>
    <dbReference type="NCBI Taxonomy" id="254787"/>
    <lineage>
        <taxon>Bacteria</taxon>
        <taxon>Bacillati</taxon>
        <taxon>Actinomycetota</taxon>
        <taxon>Actinomycetes</taxon>
        <taxon>Micrococcales</taxon>
        <taxon>Micrococcaceae</taxon>
        <taxon>Paeniglutamicibacter</taxon>
    </lineage>
</organism>
<feature type="domain" description="Pyrroline-5-carboxylate reductase catalytic N-terminal" evidence="9">
    <location>
        <begin position="17"/>
        <end position="116"/>
    </location>
</feature>
<evidence type="ECO:0000256" key="8">
    <source>
        <dbReference type="RuleBase" id="RU003903"/>
    </source>
</evidence>
<comment type="caution">
    <text evidence="11">The sequence shown here is derived from an EMBL/GenBank/DDBJ whole genome shotgun (WGS) entry which is preliminary data.</text>
</comment>
<dbReference type="AlphaFoldDB" id="A0A5B0E823"/>
<accession>A0A5B0E823</accession>
<evidence type="ECO:0000259" key="10">
    <source>
        <dbReference type="Pfam" id="PF14748"/>
    </source>
</evidence>
<comment type="catalytic activity">
    <reaction evidence="5">
        <text>L-proline + NAD(+) = (S)-1-pyrroline-5-carboxylate + NADH + 2 H(+)</text>
        <dbReference type="Rhea" id="RHEA:14105"/>
        <dbReference type="ChEBI" id="CHEBI:15378"/>
        <dbReference type="ChEBI" id="CHEBI:17388"/>
        <dbReference type="ChEBI" id="CHEBI:57540"/>
        <dbReference type="ChEBI" id="CHEBI:57945"/>
        <dbReference type="ChEBI" id="CHEBI:60039"/>
        <dbReference type="EC" id="1.5.1.2"/>
    </reaction>
</comment>
<dbReference type="Pfam" id="PF03807">
    <property type="entry name" value="F420_oxidored"/>
    <property type="match status" value="1"/>
</dbReference>
<protein>
    <recommendedName>
        <fullName evidence="5 6">Pyrroline-5-carboxylate reductase</fullName>
        <shortName evidence="5">P5C reductase</shortName>
        <shortName evidence="5">P5CR</shortName>
        <ecNumber evidence="5 6">1.5.1.2</ecNumber>
    </recommendedName>
    <alternativeName>
        <fullName evidence="5">PCA reductase</fullName>
    </alternativeName>
</protein>
<dbReference type="RefSeq" id="WP_149620677.1">
    <property type="nucleotide sequence ID" value="NZ_VOBL01000023.1"/>
</dbReference>
<comment type="subcellular location">
    <subcellularLocation>
        <location evidence="5">Cytoplasm</location>
    </subcellularLocation>
</comment>
<dbReference type="EC" id="1.5.1.2" evidence="5 6"/>
<evidence type="ECO:0000256" key="7">
    <source>
        <dbReference type="PIRSR" id="PIRSR000193-1"/>
    </source>
</evidence>
<comment type="similarity">
    <text evidence="1 5 8">Belongs to the pyrroline-5-carboxylate reductase family.</text>
</comment>
<dbReference type="SUPFAM" id="SSF48179">
    <property type="entry name" value="6-phosphogluconate dehydrogenase C-terminal domain-like"/>
    <property type="match status" value="1"/>
</dbReference>
<feature type="binding site" evidence="7">
    <location>
        <position position="75"/>
    </location>
    <ligand>
        <name>NADPH</name>
        <dbReference type="ChEBI" id="CHEBI:57783"/>
    </ligand>
</feature>
<evidence type="ECO:0000256" key="5">
    <source>
        <dbReference type="HAMAP-Rule" id="MF_01925"/>
    </source>
</evidence>
<keyword evidence="2 5" id="KW-0521">NADP</keyword>
<dbReference type="InterPro" id="IPR008927">
    <property type="entry name" value="6-PGluconate_DH-like_C_sf"/>
</dbReference>
<comment type="catalytic activity">
    <reaction evidence="5 8">
        <text>L-proline + NADP(+) = (S)-1-pyrroline-5-carboxylate + NADPH + 2 H(+)</text>
        <dbReference type="Rhea" id="RHEA:14109"/>
        <dbReference type="ChEBI" id="CHEBI:15378"/>
        <dbReference type="ChEBI" id="CHEBI:17388"/>
        <dbReference type="ChEBI" id="CHEBI:57783"/>
        <dbReference type="ChEBI" id="CHEBI:58349"/>
        <dbReference type="ChEBI" id="CHEBI:60039"/>
        <dbReference type="EC" id="1.5.1.2"/>
    </reaction>
</comment>
<dbReference type="GO" id="GO:0004735">
    <property type="term" value="F:pyrroline-5-carboxylate reductase activity"/>
    <property type="evidence" value="ECO:0007669"/>
    <property type="project" value="UniProtKB-UniRule"/>
</dbReference>
<dbReference type="PIRSF" id="PIRSF000193">
    <property type="entry name" value="Pyrrol-5-carb_rd"/>
    <property type="match status" value="1"/>
</dbReference>
<gene>
    <name evidence="5 11" type="primary">proC</name>
    <name evidence="11" type="ORF">FQ154_17390</name>
</gene>
<dbReference type="FunFam" id="1.10.3730.10:FF:000001">
    <property type="entry name" value="Pyrroline-5-carboxylate reductase"/>
    <property type="match status" value="1"/>
</dbReference>
<dbReference type="Proteomes" id="UP000323856">
    <property type="component" value="Unassembled WGS sequence"/>
</dbReference>
<dbReference type="Pfam" id="PF14748">
    <property type="entry name" value="P5CR_dimer"/>
    <property type="match status" value="1"/>
</dbReference>
<comment type="pathway">
    <text evidence="5 8">Amino-acid biosynthesis; L-proline biosynthesis; L-proline from L-glutamate 5-semialdehyde: step 1/1.</text>
</comment>
<dbReference type="InterPro" id="IPR029036">
    <property type="entry name" value="P5CR_dimer"/>
</dbReference>